<keyword evidence="2" id="KW-1185">Reference proteome</keyword>
<proteinExistence type="predicted"/>
<dbReference type="PATRIC" id="fig|629263.4.peg.3624"/>
<dbReference type="AlphaFoldDB" id="F3GD00"/>
<name>F3GD00_PSESJ</name>
<evidence type="ECO:0000313" key="1">
    <source>
        <dbReference type="EMBL" id="EGH44950.1"/>
    </source>
</evidence>
<protein>
    <submittedName>
        <fullName evidence="1">Uncharacterized protein</fullName>
    </submittedName>
</protein>
<sequence>MFHEFHACQHADAPTLVLSSGLGGSGRYWADDRHC</sequence>
<reference evidence="1 2" key="1">
    <citation type="journal article" date="2011" name="PLoS Pathog.">
        <title>Dynamic evolution of pathogenicity revealed by sequencing and comparative genomics of 19 Pseudomonas syringae isolates.</title>
        <authorList>
            <person name="Baltrus D.A."/>
            <person name="Nishimura M.T."/>
            <person name="Romanchuk A."/>
            <person name="Chang J.H."/>
            <person name="Mukhtar M.S."/>
            <person name="Cherkis K."/>
            <person name="Roach J."/>
            <person name="Grant S.R."/>
            <person name="Jones C.D."/>
            <person name="Dangl J.L."/>
        </authorList>
    </citation>
    <scope>NUCLEOTIDE SEQUENCE [LARGE SCALE GENOMIC DNA]</scope>
    <source>
        <strain evidence="1 2">1704B</strain>
    </source>
</reference>
<evidence type="ECO:0000313" key="2">
    <source>
        <dbReference type="Proteomes" id="UP000004986"/>
    </source>
</evidence>
<dbReference type="BioCyc" id="PSYR629263:G11X0-3866-MONOMER"/>
<gene>
    <name evidence="1" type="ORF">PSYPI_22332</name>
</gene>
<dbReference type="HOGENOM" id="CLU_3366762_0_0_6"/>
<dbReference type="EMBL" id="AEAI01001131">
    <property type="protein sequence ID" value="EGH44950.1"/>
    <property type="molecule type" value="Genomic_DNA"/>
</dbReference>
<dbReference type="Proteomes" id="UP000004986">
    <property type="component" value="Unassembled WGS sequence"/>
</dbReference>
<organism evidence="1 2">
    <name type="scientific">Pseudomonas syringae pv. pisi str. 1704B</name>
    <dbReference type="NCBI Taxonomy" id="629263"/>
    <lineage>
        <taxon>Bacteria</taxon>
        <taxon>Pseudomonadati</taxon>
        <taxon>Pseudomonadota</taxon>
        <taxon>Gammaproteobacteria</taxon>
        <taxon>Pseudomonadales</taxon>
        <taxon>Pseudomonadaceae</taxon>
        <taxon>Pseudomonas</taxon>
        <taxon>Pseudomonas syringae</taxon>
    </lineage>
</organism>
<accession>F3GD00</accession>
<comment type="caution">
    <text evidence="1">The sequence shown here is derived from an EMBL/GenBank/DDBJ whole genome shotgun (WGS) entry which is preliminary data.</text>
</comment>